<accession>A0A077L5R4</accession>
<dbReference type="GO" id="GO:0016020">
    <property type="term" value="C:membrane"/>
    <property type="evidence" value="ECO:0007669"/>
    <property type="project" value="UniProtKB-SubCell"/>
</dbReference>
<feature type="transmembrane region" description="Helical" evidence="5">
    <location>
        <begin position="447"/>
        <end position="469"/>
    </location>
</feature>
<evidence type="ECO:0000256" key="4">
    <source>
        <dbReference type="ARBA" id="ARBA00023136"/>
    </source>
</evidence>
<sequence length="617" mass="68448">MLYFNIMTDHSIILTVTSFVGHNVDVTKIRILFIMKGKNMAEEQMVVTSSTKKKISFFAAILVVIGATVGVGIFLRSKSVLEYSAGNIALALATWLIAGFAIVTLALALVEVTSGRNDNLGMIGWSKAFNTLAIYKANKFFMTYLYLPFTYFFMPYYVIVQFQDAVAGFGGNTNFGETTSAPWIYFAIGLALTLWMIFSAGLSGRAGNIQNLIITSVKFIPLVAIVIIGFIFFKQRLDASDASSPIWQPITKETLFNKSTNSFLKLTPVLGIFGSLAGIFFAFDGFYVSAGIQSEMKNPEKTPAALVIGLFSITFIYILIAAAMSLGAKSGGFYDFGDLLKEKGHGWSFGLLNTFIALGVIGVLNGFTMWATRFVEDLIKEGEIYVPAKAYRYMKQSNTPIVGALFCLFLSLPYMLLFTIIGAYAYIDRWDVDNDNIYGYHIGRLLSFSDLMADWMAVYAFVFIAMAIVGTLENRKKNFIAVQRNKHTVWAGYTAIIMVMLTLLFKMLDPFVSLGLTLAQYAKADAKGKEGLTSDLIAYGSTSGLFVVYLVIMFGLTPLEKKIALYKKAKYEKILKGEYCSCQAEHYCPCVIADVQEAQELNNLVLQTFETARKYKM</sequence>
<dbReference type="AlphaFoldDB" id="A0A077L5R4"/>
<dbReference type="KEGG" id="mcan:MCAN360_0501"/>
<evidence type="ECO:0000256" key="5">
    <source>
        <dbReference type="SAM" id="Phobius"/>
    </source>
</evidence>
<evidence type="ECO:0000313" key="6">
    <source>
        <dbReference type="EMBL" id="BAP39625.1"/>
    </source>
</evidence>
<feature type="transmembrane region" description="Helical" evidence="5">
    <location>
        <begin position="269"/>
        <end position="292"/>
    </location>
</feature>
<keyword evidence="2 5" id="KW-0812">Transmembrane</keyword>
<feature type="transmembrane region" description="Helical" evidence="5">
    <location>
        <begin position="87"/>
        <end position="110"/>
    </location>
</feature>
<feature type="transmembrane region" description="Helical" evidence="5">
    <location>
        <begin position="144"/>
        <end position="163"/>
    </location>
</feature>
<dbReference type="PANTHER" id="PTHR11785:SF512">
    <property type="entry name" value="SOBREMESA, ISOFORM B"/>
    <property type="match status" value="1"/>
</dbReference>
<dbReference type="InterPro" id="IPR050598">
    <property type="entry name" value="AminoAcid_Transporter"/>
</dbReference>
<dbReference type="PANTHER" id="PTHR11785">
    <property type="entry name" value="AMINO ACID TRANSPORTER"/>
    <property type="match status" value="1"/>
</dbReference>
<feature type="transmembrane region" description="Helical" evidence="5">
    <location>
        <begin position="12"/>
        <end position="34"/>
    </location>
</feature>
<evidence type="ECO:0000256" key="3">
    <source>
        <dbReference type="ARBA" id="ARBA00022989"/>
    </source>
</evidence>
<comment type="subcellular location">
    <subcellularLocation>
        <location evidence="1">Membrane</location>
        <topology evidence="1">Multi-pass membrane protein</topology>
    </subcellularLocation>
</comment>
<feature type="transmembrane region" description="Helical" evidence="5">
    <location>
        <begin position="55"/>
        <end position="75"/>
    </location>
</feature>
<keyword evidence="7" id="KW-1185">Reference proteome</keyword>
<feature type="transmembrane region" description="Helical" evidence="5">
    <location>
        <begin position="347"/>
        <end position="370"/>
    </location>
</feature>
<feature type="transmembrane region" description="Helical" evidence="5">
    <location>
        <begin position="183"/>
        <end position="200"/>
    </location>
</feature>
<reference evidence="7" key="1">
    <citation type="journal article" date="2014" name="Genome Announc.">
        <title>Complete Genome Sequence of Mycoplasma canadense Strain HAZ 360_1 from Bovine Mastitic Milk in Japan.</title>
        <authorList>
            <person name="Hata E."/>
        </authorList>
    </citation>
    <scope>NUCLEOTIDE SEQUENCE [LARGE SCALE GENOMIC DNA]</scope>
    <source>
        <strain evidence="7">HAZ360_1</strain>
    </source>
</reference>
<name>A0A077L5R4_9BACT</name>
<feature type="transmembrane region" description="Helical" evidence="5">
    <location>
        <begin position="212"/>
        <end position="233"/>
    </location>
</feature>
<evidence type="ECO:0000256" key="1">
    <source>
        <dbReference type="ARBA" id="ARBA00004141"/>
    </source>
</evidence>
<feature type="transmembrane region" description="Helical" evidence="5">
    <location>
        <begin position="304"/>
        <end position="327"/>
    </location>
</feature>
<dbReference type="PIRSF" id="PIRSF006060">
    <property type="entry name" value="AA_transporter"/>
    <property type="match status" value="1"/>
</dbReference>
<dbReference type="Gene3D" id="1.20.1740.10">
    <property type="entry name" value="Amino acid/polyamine transporter I"/>
    <property type="match status" value="1"/>
</dbReference>
<evidence type="ECO:0000256" key="2">
    <source>
        <dbReference type="ARBA" id="ARBA00022692"/>
    </source>
</evidence>
<dbReference type="Pfam" id="PF13520">
    <property type="entry name" value="AA_permease_2"/>
    <property type="match status" value="1"/>
</dbReference>
<proteinExistence type="predicted"/>
<dbReference type="GO" id="GO:0015179">
    <property type="term" value="F:L-amino acid transmembrane transporter activity"/>
    <property type="evidence" value="ECO:0007669"/>
    <property type="project" value="TreeGrafter"/>
</dbReference>
<protein>
    <recommendedName>
        <fullName evidence="8">Amino acid permease</fullName>
    </recommendedName>
</protein>
<keyword evidence="4 5" id="KW-0472">Membrane</keyword>
<dbReference type="InterPro" id="IPR002293">
    <property type="entry name" value="AA/rel_permease1"/>
</dbReference>
<feature type="transmembrane region" description="Helical" evidence="5">
    <location>
        <begin position="401"/>
        <end position="427"/>
    </location>
</feature>
<evidence type="ECO:0000313" key="7">
    <source>
        <dbReference type="Proteomes" id="UP000031641"/>
    </source>
</evidence>
<keyword evidence="3 5" id="KW-1133">Transmembrane helix</keyword>
<organism evidence="6 7">
    <name type="scientific">Metamycoplasma canadense</name>
    <dbReference type="NCBI Taxonomy" id="29554"/>
    <lineage>
        <taxon>Bacteria</taxon>
        <taxon>Bacillati</taxon>
        <taxon>Mycoplasmatota</taxon>
        <taxon>Mycoplasmoidales</taxon>
        <taxon>Metamycoplasmataceae</taxon>
        <taxon>Metamycoplasma</taxon>
    </lineage>
</organism>
<feature type="transmembrane region" description="Helical" evidence="5">
    <location>
        <begin position="536"/>
        <end position="559"/>
    </location>
</feature>
<dbReference type="EMBL" id="AP014631">
    <property type="protein sequence ID" value="BAP39625.1"/>
    <property type="molecule type" value="Genomic_DNA"/>
</dbReference>
<gene>
    <name evidence="6" type="primary">potE</name>
    <name evidence="6" type="ORF">MCAN360_0501</name>
</gene>
<evidence type="ECO:0008006" key="8">
    <source>
        <dbReference type="Google" id="ProtNLM"/>
    </source>
</evidence>
<feature type="transmembrane region" description="Helical" evidence="5">
    <location>
        <begin position="490"/>
        <end position="508"/>
    </location>
</feature>
<dbReference type="Proteomes" id="UP000031641">
    <property type="component" value="Chromosome"/>
</dbReference>
<dbReference type="STRING" id="29554.MCAN360_0501"/>
<dbReference type="HOGENOM" id="CLU_024309_0_0_14"/>